<evidence type="ECO:0000256" key="31">
    <source>
        <dbReference type="ARBA" id="ARBA00081678"/>
    </source>
</evidence>
<keyword evidence="11" id="KW-0106">Calcium</keyword>
<comment type="subunit">
    <text evidence="29">Interacts (via C-terminal) with CAMK2A; leading to the phosphorylation and inhibition of DAGLA enzymatic activity. Interacts (via PPXXF motif) with HOMER1 and HOMER2; this interaction is required for DAGLA membrane localization.</text>
</comment>
<feature type="compositionally biased region" description="Low complexity" evidence="33">
    <location>
        <begin position="1105"/>
        <end position="1117"/>
    </location>
</feature>
<dbReference type="EC" id="3.1.1.116" evidence="21"/>
<evidence type="ECO:0000256" key="3">
    <source>
        <dbReference type="ARBA" id="ARBA00004520"/>
    </source>
</evidence>
<keyword evidence="17" id="KW-0325">Glycoprotein</keyword>
<dbReference type="GO" id="GO:0047372">
    <property type="term" value="F:monoacylglycerol lipase activity"/>
    <property type="evidence" value="ECO:0007669"/>
    <property type="project" value="UniProtKB-ARBA"/>
</dbReference>
<keyword evidence="13" id="KW-1133">Transmembrane helix</keyword>
<comment type="catalytic activity">
    <reaction evidence="24">
        <text>1-(9Z-octadecenoyl)-2-octadecanoyl-sn-glycerol + H2O = 2-octadecanoylglycerol + (9Z)-octadecenoate + H(+)</text>
        <dbReference type="Rhea" id="RHEA:38519"/>
        <dbReference type="ChEBI" id="CHEBI:15377"/>
        <dbReference type="ChEBI" id="CHEBI:15378"/>
        <dbReference type="ChEBI" id="CHEBI:30823"/>
        <dbReference type="ChEBI" id="CHEBI:75448"/>
        <dbReference type="ChEBI" id="CHEBI:75456"/>
    </reaction>
    <physiologicalReaction direction="left-to-right" evidence="24">
        <dbReference type="Rhea" id="RHEA:38520"/>
    </physiologicalReaction>
</comment>
<evidence type="ECO:0000256" key="15">
    <source>
        <dbReference type="ARBA" id="ARBA00023098"/>
    </source>
</evidence>
<evidence type="ECO:0000256" key="5">
    <source>
        <dbReference type="ARBA" id="ARBA00022475"/>
    </source>
</evidence>
<dbReference type="SUPFAM" id="SSF53474">
    <property type="entry name" value="alpha/beta-Hydrolases"/>
    <property type="match status" value="1"/>
</dbReference>
<evidence type="ECO:0000313" key="35">
    <source>
        <dbReference type="EMBL" id="PVD29022.1"/>
    </source>
</evidence>
<dbReference type="GO" id="GO:0098839">
    <property type="term" value="C:postsynaptic density membrane"/>
    <property type="evidence" value="ECO:0007669"/>
    <property type="project" value="UniProtKB-SubCell"/>
</dbReference>
<keyword evidence="7" id="KW-0812">Transmembrane</keyword>
<comment type="catalytic activity">
    <reaction evidence="27">
        <text>1-octadecanoyl-2-(5Z,8Z,11Z,14Z-eicosatetraenoyl)-sn-glycerol + H2O = 2-(5Z,8Z,11Z,14Z-eicosatetraenoyl)-glycerol + octadecanoate + H(+)</text>
        <dbReference type="Rhea" id="RHEA:38507"/>
        <dbReference type="ChEBI" id="CHEBI:15377"/>
        <dbReference type="ChEBI" id="CHEBI:15378"/>
        <dbReference type="ChEBI" id="CHEBI:25629"/>
        <dbReference type="ChEBI" id="CHEBI:52392"/>
        <dbReference type="ChEBI" id="CHEBI:75728"/>
    </reaction>
    <physiologicalReaction direction="left-to-right" evidence="27">
        <dbReference type="Rhea" id="RHEA:38508"/>
    </physiologicalReaction>
</comment>
<keyword evidence="18" id="KW-0628">Postsynaptic cell membrane</keyword>
<dbReference type="InterPro" id="IPR002921">
    <property type="entry name" value="Fungal_lipase-type"/>
</dbReference>
<keyword evidence="19" id="KW-0966">Cell projection</keyword>
<proteinExistence type="inferred from homology"/>
<evidence type="ECO:0000313" key="36">
    <source>
        <dbReference type="Proteomes" id="UP000245119"/>
    </source>
</evidence>
<dbReference type="CDD" id="cd00519">
    <property type="entry name" value="Lipase_3"/>
    <property type="match status" value="1"/>
</dbReference>
<feature type="region of interest" description="Disordered" evidence="33">
    <location>
        <begin position="796"/>
        <end position="815"/>
    </location>
</feature>
<evidence type="ECO:0000256" key="4">
    <source>
        <dbReference type="ARBA" id="ARBA00010701"/>
    </source>
</evidence>
<evidence type="ECO:0000256" key="8">
    <source>
        <dbReference type="ARBA" id="ARBA00022723"/>
    </source>
</evidence>
<organism evidence="35 36">
    <name type="scientific">Pomacea canaliculata</name>
    <name type="common">Golden apple snail</name>
    <dbReference type="NCBI Taxonomy" id="400727"/>
    <lineage>
        <taxon>Eukaryota</taxon>
        <taxon>Metazoa</taxon>
        <taxon>Spiralia</taxon>
        <taxon>Lophotrochozoa</taxon>
        <taxon>Mollusca</taxon>
        <taxon>Gastropoda</taxon>
        <taxon>Caenogastropoda</taxon>
        <taxon>Architaenioglossa</taxon>
        <taxon>Ampullarioidea</taxon>
        <taxon>Ampullariidae</taxon>
        <taxon>Pomacea</taxon>
    </lineage>
</organism>
<accession>A0A2T7P6G1</accession>
<evidence type="ECO:0000259" key="34">
    <source>
        <dbReference type="Pfam" id="PF01764"/>
    </source>
</evidence>
<comment type="similarity">
    <text evidence="4">Belongs to the AB hydrolase superfamily. Lipase family.</text>
</comment>
<comment type="catalytic activity">
    <reaction evidence="25">
        <text>1-(9Z-octadecenoyl)-2-(9Z,12Z-octadecadienoyl)-sn-glycerol + H2O = 2-(9Z,12Z-octadecadienoyl)-glycerol + (9Z)-octadecenoate + H(+)</text>
        <dbReference type="Rhea" id="RHEA:38523"/>
        <dbReference type="ChEBI" id="CHEBI:15377"/>
        <dbReference type="ChEBI" id="CHEBI:15378"/>
        <dbReference type="ChEBI" id="CHEBI:30823"/>
        <dbReference type="ChEBI" id="CHEBI:75450"/>
        <dbReference type="ChEBI" id="CHEBI:75457"/>
    </reaction>
    <physiologicalReaction direction="left-to-right" evidence="25">
        <dbReference type="Rhea" id="RHEA:38524"/>
    </physiologicalReaction>
</comment>
<comment type="catalytic activity">
    <reaction evidence="26">
        <text>1-(9Z-octadecenoyl)-2-(5Z,8Z,11Z,14Z-eicosatetraenoyl)-sn-glycerol + H2O = 2-(5Z,8Z,11Z,14Z-eicosatetraenoyl)-glycerol + (9Z)-octadecenoate + H(+)</text>
        <dbReference type="Rhea" id="RHEA:38515"/>
        <dbReference type="ChEBI" id="CHEBI:15377"/>
        <dbReference type="ChEBI" id="CHEBI:15378"/>
        <dbReference type="ChEBI" id="CHEBI:30823"/>
        <dbReference type="ChEBI" id="CHEBI:52392"/>
        <dbReference type="ChEBI" id="CHEBI:75449"/>
    </reaction>
    <physiologicalReaction direction="left-to-right" evidence="26">
        <dbReference type="Rhea" id="RHEA:38516"/>
    </physiologicalReaction>
</comment>
<evidence type="ECO:0000256" key="24">
    <source>
        <dbReference type="ARBA" id="ARBA00050486"/>
    </source>
</evidence>
<dbReference type="GO" id="GO:0031901">
    <property type="term" value="C:early endosome membrane"/>
    <property type="evidence" value="ECO:0007669"/>
    <property type="project" value="UniProtKB-SubCell"/>
</dbReference>
<feature type="compositionally biased region" description="Polar residues" evidence="33">
    <location>
        <begin position="796"/>
        <end position="808"/>
    </location>
</feature>
<evidence type="ECO:0000256" key="14">
    <source>
        <dbReference type="ARBA" id="ARBA00023018"/>
    </source>
</evidence>
<evidence type="ECO:0000256" key="20">
    <source>
        <dbReference type="ARBA" id="ARBA00024531"/>
    </source>
</evidence>
<sequence length="1152" mass="128172">MMLSCVISVWCTYDTAGAKWVKMKKFQDSLKDRRRVNRRQSGSRRNWRQRSRILREFFLQRFRRKAFRAYEESWDRRLQLLCCCVERKGRNQSSMSEIAQLFTEFFRDLDVVPSDVVAGLVLLRHHQKQRMKMVVAQGTSGIYQYLSGVPITPNTRFLQLTQPEVMGEFIKVIHYMRYALAAYGWPVFVMMNPCTWLCRLLPVLSCCCCCSKGHPHSTIVDDNCCGCNFASLKRISGLHDLDIVYATYHVDIGETPFYVALDHEFGKVVVCVRGTLSLQDVLTDLKAEPETLPLQPPRDDWQGHKGMVQAALYIKKKLIDDKILEMAWERDEGRDVAKYDLVCVGHSLGAGTAAILAILLKNEYPTLHCYAFSPPGGLLTLPCVEETKSYITSVVIGKDVVPRIGLPQLEMLRTDIINLLKNSRKSKWNIISKGFCCCSNERFFDERNLYQERDVTAHPSNSQIGLSAHAPLYPPGKMIHVVRSHASEKKGGCNSSEPIYQALWASNADFDEVLVSPTMINDHMPDNVLESLEKVLLRIGPQKPIRTMTEAERQAFMSLCTPSASTTPSPSQAQGFLETSFTSDPPLHLQPSSGSDTNNVTKSWDYAAEQILQCSNHGGEVIVPDSYTKLSHQEVPRNPRNQQYFTLPLTSEPVQAPLASPETLSMASGILLGLAGHGHVDGNGHGHRNNMHHPQSNSPPKTTASRPYSSAHTAPSNMRSANANSVTDVDLPVTREVSKHRNRNSRNEKNKSKEENEHFKNQIDRENSVWKKEELHQGNGKGDGIVVSSFLQTSASQNSAHPNCNRNEGTPMPNRGTDTDMSLRTVLCHDSEQPSQSQNSISMTVSCPTESHPTCQKSNSKKFRDIKRMSETMNLPAVSSSKSESTISSTLMSGLNPGSAGDRGTTTIQTVAELPVSYETSHNLGVGKLSAAPEDYASGTATLNTCPRNSPVETTQGEYEHPNLYYSQASTGYPHGAYHPPIRYPVQAQLRAPFSSGCSSHLRHAAPTLTSIHPHRFVHCQSESSIFSKHLPPKLSMKRSAEQTDICHLIDETEIYDDEKDLFAIKRSAEQTDISHLQDDTDVFELEDILGELSTQQGRMSAVHSTSLSSTVGSPSTEDATSTRHASSSQSVHSNDIFESQGPMEVQGETDV</sequence>
<name>A0A2T7P6G1_POMCA</name>
<evidence type="ECO:0000256" key="23">
    <source>
        <dbReference type="ARBA" id="ARBA00048382"/>
    </source>
</evidence>
<evidence type="ECO:0000256" key="12">
    <source>
        <dbReference type="ARBA" id="ARBA00022963"/>
    </source>
</evidence>
<dbReference type="Pfam" id="PF01764">
    <property type="entry name" value="Lipase_3"/>
    <property type="match status" value="1"/>
</dbReference>
<reference evidence="35 36" key="1">
    <citation type="submission" date="2018-04" db="EMBL/GenBank/DDBJ databases">
        <title>The genome of golden apple snail Pomacea canaliculata provides insight into stress tolerance and invasive adaptation.</title>
        <authorList>
            <person name="Liu C."/>
            <person name="Liu B."/>
            <person name="Ren Y."/>
            <person name="Zhang Y."/>
            <person name="Wang H."/>
            <person name="Li S."/>
            <person name="Jiang F."/>
            <person name="Yin L."/>
            <person name="Zhang G."/>
            <person name="Qian W."/>
            <person name="Fan W."/>
        </authorList>
    </citation>
    <scope>NUCLEOTIDE SEQUENCE [LARGE SCALE GENOMIC DNA]</scope>
    <source>
        <strain evidence="35">SZHN2017</strain>
        <tissue evidence="35">Muscle</tissue>
    </source>
</reference>
<feature type="region of interest" description="Disordered" evidence="33">
    <location>
        <begin position="561"/>
        <end position="596"/>
    </location>
</feature>
<dbReference type="Gene3D" id="3.40.50.1820">
    <property type="entry name" value="alpha/beta hydrolase"/>
    <property type="match status" value="1"/>
</dbReference>
<keyword evidence="16" id="KW-0472">Membrane</keyword>
<dbReference type="PANTHER" id="PTHR45792:SF8">
    <property type="entry name" value="DIACYLGLYCEROL LIPASE-ALPHA"/>
    <property type="match status" value="1"/>
</dbReference>
<evidence type="ECO:0000256" key="7">
    <source>
        <dbReference type="ARBA" id="ARBA00022692"/>
    </source>
</evidence>
<feature type="region of interest" description="Disordered" evidence="33">
    <location>
        <begin position="831"/>
        <end position="861"/>
    </location>
</feature>
<evidence type="ECO:0000256" key="25">
    <source>
        <dbReference type="ARBA" id="ARBA00050709"/>
    </source>
</evidence>
<keyword evidence="14" id="KW-0770">Synapse</keyword>
<dbReference type="GO" id="GO:0019369">
    <property type="term" value="P:arachidonate metabolic process"/>
    <property type="evidence" value="ECO:0007669"/>
    <property type="project" value="TreeGrafter"/>
</dbReference>
<evidence type="ECO:0000256" key="26">
    <source>
        <dbReference type="ARBA" id="ARBA00050861"/>
    </source>
</evidence>
<keyword evidence="15" id="KW-0443">Lipid metabolism</keyword>
<dbReference type="OrthoDB" id="438440at2759"/>
<comment type="cofactor">
    <cofactor evidence="1">
        <name>Ca(2+)</name>
        <dbReference type="ChEBI" id="CHEBI:29108"/>
    </cofactor>
</comment>
<feature type="domain" description="Fungal lipase-type" evidence="34">
    <location>
        <begin position="269"/>
        <end position="404"/>
    </location>
</feature>
<comment type="catalytic activity">
    <reaction evidence="20">
        <text>a 1,2-diacyl-sn-glycerol + H2O = a 2-acylglycerol + a fatty acid + H(+)</text>
        <dbReference type="Rhea" id="RHEA:33275"/>
        <dbReference type="ChEBI" id="CHEBI:15377"/>
        <dbReference type="ChEBI" id="CHEBI:15378"/>
        <dbReference type="ChEBI" id="CHEBI:17389"/>
        <dbReference type="ChEBI" id="CHEBI:17815"/>
        <dbReference type="ChEBI" id="CHEBI:28868"/>
        <dbReference type="EC" id="3.1.1.116"/>
    </reaction>
    <physiologicalReaction direction="left-to-right" evidence="20">
        <dbReference type="Rhea" id="RHEA:33276"/>
    </physiologicalReaction>
</comment>
<protein>
    <recommendedName>
        <fullName evidence="30">Diacylglycerol lipase-alpha</fullName>
        <ecNumber evidence="21">3.1.1.116</ecNumber>
    </recommendedName>
    <alternativeName>
        <fullName evidence="32">Neural stem cell-derived dendrite regulator</fullName>
    </alternativeName>
    <alternativeName>
        <fullName evidence="31">Sn1-specific diacylglycerol lipase alpha</fullName>
    </alternativeName>
</protein>
<evidence type="ECO:0000256" key="22">
    <source>
        <dbReference type="ARBA" id="ARBA00037872"/>
    </source>
</evidence>
<dbReference type="GO" id="GO:0098921">
    <property type="term" value="P:retrograde trans-synaptic signaling by endocannabinoid"/>
    <property type="evidence" value="ECO:0007669"/>
    <property type="project" value="UniProtKB-ARBA"/>
</dbReference>
<feature type="compositionally biased region" description="Low complexity" evidence="33">
    <location>
        <begin position="561"/>
        <end position="574"/>
    </location>
</feature>
<evidence type="ECO:0000256" key="1">
    <source>
        <dbReference type="ARBA" id="ARBA00001913"/>
    </source>
</evidence>
<evidence type="ECO:0000256" key="6">
    <source>
        <dbReference type="ARBA" id="ARBA00022553"/>
    </source>
</evidence>
<evidence type="ECO:0000256" key="9">
    <source>
        <dbReference type="ARBA" id="ARBA00022753"/>
    </source>
</evidence>
<dbReference type="PANTHER" id="PTHR45792">
    <property type="entry name" value="DIACYLGLYCEROL LIPASE HOMOLOG-RELATED"/>
    <property type="match status" value="1"/>
</dbReference>
<dbReference type="FunFam" id="3.40.50.1820:FF:000015">
    <property type="entry name" value="Sn1-specific diacylglycerol lipase alpha"/>
    <property type="match status" value="1"/>
</dbReference>
<evidence type="ECO:0000256" key="10">
    <source>
        <dbReference type="ARBA" id="ARBA00022801"/>
    </source>
</evidence>
<dbReference type="GO" id="GO:0046340">
    <property type="term" value="P:diacylglycerol catabolic process"/>
    <property type="evidence" value="ECO:0007669"/>
    <property type="project" value="TreeGrafter"/>
</dbReference>
<feature type="compositionally biased region" description="Polar residues" evidence="33">
    <location>
        <begin position="694"/>
        <end position="727"/>
    </location>
</feature>
<dbReference type="EMBL" id="PZQS01000006">
    <property type="protein sequence ID" value="PVD29022.1"/>
    <property type="molecule type" value="Genomic_DNA"/>
</dbReference>
<feature type="compositionally biased region" description="Polar residues" evidence="33">
    <location>
        <begin position="833"/>
        <end position="858"/>
    </location>
</feature>
<evidence type="ECO:0000256" key="33">
    <source>
        <dbReference type="SAM" id="MobiDB-lite"/>
    </source>
</evidence>
<comment type="caution">
    <text evidence="35">The sequence shown here is derived from an EMBL/GenBank/DDBJ whole genome shotgun (WGS) entry which is preliminary data.</text>
</comment>
<keyword evidence="12" id="KW-0442">Lipid degradation</keyword>
<evidence type="ECO:0000256" key="30">
    <source>
        <dbReference type="ARBA" id="ARBA00071957"/>
    </source>
</evidence>
<dbReference type="GO" id="GO:0046872">
    <property type="term" value="F:metal ion binding"/>
    <property type="evidence" value="ECO:0007669"/>
    <property type="project" value="UniProtKB-KW"/>
</dbReference>
<feature type="region of interest" description="Disordered" evidence="33">
    <location>
        <begin position="875"/>
        <end position="902"/>
    </location>
</feature>
<keyword evidence="8" id="KW-0479">Metal-binding</keyword>
<evidence type="ECO:0000256" key="19">
    <source>
        <dbReference type="ARBA" id="ARBA00023273"/>
    </source>
</evidence>
<evidence type="ECO:0000256" key="29">
    <source>
        <dbReference type="ARBA" id="ARBA00063298"/>
    </source>
</evidence>
<dbReference type="Proteomes" id="UP000245119">
    <property type="component" value="Linkage Group LG6"/>
</dbReference>
<dbReference type="InterPro" id="IPR052214">
    <property type="entry name" value="DAG_Lipase-Related"/>
</dbReference>
<feature type="compositionally biased region" description="Polar residues" evidence="33">
    <location>
        <begin position="1118"/>
        <end position="1138"/>
    </location>
</feature>
<comment type="catalytic activity">
    <reaction evidence="23">
        <text>1,2-di-(9Z-octadecenoyl)-sn-glycerol + H2O = 2-(9Z-octadecenoyl)-glycerol + (9Z)-octadecenoate + H(+)</text>
        <dbReference type="Rhea" id="RHEA:38511"/>
        <dbReference type="ChEBI" id="CHEBI:15377"/>
        <dbReference type="ChEBI" id="CHEBI:15378"/>
        <dbReference type="ChEBI" id="CHEBI:30823"/>
        <dbReference type="ChEBI" id="CHEBI:52333"/>
        <dbReference type="ChEBI" id="CHEBI:73990"/>
    </reaction>
    <physiologicalReaction direction="left-to-right" evidence="23">
        <dbReference type="Rhea" id="RHEA:38512"/>
    </physiologicalReaction>
</comment>
<evidence type="ECO:0000256" key="11">
    <source>
        <dbReference type="ARBA" id="ARBA00022837"/>
    </source>
</evidence>
<comment type="catalytic activity">
    <reaction evidence="28">
        <text>1-(9Z-octadecenoyl)-2-O-(5Z,8Z,11Z,14Z-eicosatetraenyl)-sn-glycerol + H2O = 2-O-(5Z,8Z,11Z,14Z)-eicosatetraenylglycerol + (9Z)-octadecenoate + H(+)</text>
        <dbReference type="Rhea" id="RHEA:38527"/>
        <dbReference type="ChEBI" id="CHEBI:15377"/>
        <dbReference type="ChEBI" id="CHEBI:15378"/>
        <dbReference type="ChEBI" id="CHEBI:30823"/>
        <dbReference type="ChEBI" id="CHEBI:75913"/>
        <dbReference type="ChEBI" id="CHEBI:75914"/>
    </reaction>
    <physiologicalReaction direction="left-to-right" evidence="28">
        <dbReference type="Rhea" id="RHEA:38528"/>
    </physiologicalReaction>
</comment>
<dbReference type="GO" id="GO:0004465">
    <property type="term" value="F:lipoprotein lipase activity"/>
    <property type="evidence" value="ECO:0007669"/>
    <property type="project" value="TreeGrafter"/>
</dbReference>
<feature type="compositionally biased region" description="Low complexity" evidence="33">
    <location>
        <begin position="879"/>
        <end position="893"/>
    </location>
</feature>
<keyword evidence="6" id="KW-0597">Phosphoprotein</keyword>
<evidence type="ECO:0000256" key="18">
    <source>
        <dbReference type="ARBA" id="ARBA00023257"/>
    </source>
</evidence>
<evidence type="ECO:0000256" key="27">
    <source>
        <dbReference type="ARBA" id="ARBA00052106"/>
    </source>
</evidence>
<evidence type="ECO:0000256" key="13">
    <source>
        <dbReference type="ARBA" id="ARBA00022989"/>
    </source>
</evidence>
<feature type="region of interest" description="Disordered" evidence="33">
    <location>
        <begin position="678"/>
        <end position="762"/>
    </location>
</feature>
<gene>
    <name evidence="35" type="ORF">C0Q70_11619</name>
</gene>
<keyword evidence="9" id="KW-0967">Endosome</keyword>
<keyword evidence="10" id="KW-0378">Hydrolase</keyword>
<dbReference type="GO" id="GO:0032591">
    <property type="term" value="C:dendritic spine membrane"/>
    <property type="evidence" value="ECO:0007669"/>
    <property type="project" value="UniProtKB-SubCell"/>
</dbReference>
<feature type="compositionally biased region" description="Basic and acidic residues" evidence="33">
    <location>
        <begin position="745"/>
        <end position="762"/>
    </location>
</feature>
<evidence type="ECO:0000256" key="2">
    <source>
        <dbReference type="ARBA" id="ARBA00004332"/>
    </source>
</evidence>
<evidence type="ECO:0000256" key="21">
    <source>
        <dbReference type="ARBA" id="ARBA00026104"/>
    </source>
</evidence>
<comment type="subcellular location">
    <subcellularLocation>
        <location evidence="2">Cell projection</location>
        <location evidence="2">Dendritic spine membrane</location>
        <topology evidence="2">Multi-pass membrane protein</topology>
    </subcellularLocation>
    <subcellularLocation>
        <location evidence="3">Early endosome membrane</location>
        <topology evidence="3">Multi-pass membrane protein</topology>
    </subcellularLocation>
    <subcellularLocation>
        <location evidence="22">Postsynaptic density membrane</location>
        <topology evidence="22">Multi-pass membrane protein</topology>
    </subcellularLocation>
</comment>
<evidence type="ECO:0000256" key="32">
    <source>
        <dbReference type="ARBA" id="ARBA00082132"/>
    </source>
</evidence>
<dbReference type="AlphaFoldDB" id="A0A2T7P6G1"/>
<keyword evidence="36" id="KW-1185">Reference proteome</keyword>
<keyword evidence="5" id="KW-1003">Cell membrane</keyword>
<dbReference type="InterPro" id="IPR029058">
    <property type="entry name" value="AB_hydrolase_fold"/>
</dbReference>
<feature type="region of interest" description="Disordered" evidence="33">
    <location>
        <begin position="1095"/>
        <end position="1152"/>
    </location>
</feature>
<evidence type="ECO:0000256" key="28">
    <source>
        <dbReference type="ARBA" id="ARBA00052463"/>
    </source>
</evidence>
<evidence type="ECO:0000256" key="17">
    <source>
        <dbReference type="ARBA" id="ARBA00023180"/>
    </source>
</evidence>
<evidence type="ECO:0000256" key="16">
    <source>
        <dbReference type="ARBA" id="ARBA00023136"/>
    </source>
</evidence>